<sequence>MLSFFKTLVVAVMNSLHQLLLGQSLVDGEWLTDFNMVIGMDEIFRIEARAIVEGMKLAWLKGYKQVEINCDNVMLIDTMCNEIASISNIAEVRLIHEWCNKDWKVKFRHVLRVSNKVAN</sequence>
<dbReference type="CDD" id="cd06222">
    <property type="entry name" value="RNase_H_like"/>
    <property type="match status" value="1"/>
</dbReference>
<protein>
    <recommendedName>
        <fullName evidence="2">RNase H type-1 domain-containing protein</fullName>
    </recommendedName>
</protein>
<evidence type="ECO:0000259" key="2">
    <source>
        <dbReference type="Pfam" id="PF13456"/>
    </source>
</evidence>
<feature type="domain" description="RNase H type-1" evidence="2">
    <location>
        <begin position="28"/>
        <end position="119"/>
    </location>
</feature>
<feature type="signal peptide" evidence="1">
    <location>
        <begin position="1"/>
        <end position="22"/>
    </location>
</feature>
<evidence type="ECO:0000313" key="3">
    <source>
        <dbReference type="EMBL" id="MBA0663556.1"/>
    </source>
</evidence>
<dbReference type="Proteomes" id="UP000593573">
    <property type="component" value="Unassembled WGS sequence"/>
</dbReference>
<dbReference type="PANTHER" id="PTHR34023:SF4">
    <property type="entry name" value="RNASE H TYPE-1 DOMAIN-CONTAINING PROTEIN"/>
    <property type="match status" value="1"/>
</dbReference>
<keyword evidence="4" id="KW-1185">Reference proteome</keyword>
<dbReference type="GO" id="GO:0004523">
    <property type="term" value="F:RNA-DNA hybrid ribonuclease activity"/>
    <property type="evidence" value="ECO:0007669"/>
    <property type="project" value="InterPro"/>
</dbReference>
<name>A0A7J8VL75_9ROSI</name>
<dbReference type="InterPro" id="IPR002156">
    <property type="entry name" value="RNaseH_domain"/>
</dbReference>
<evidence type="ECO:0000256" key="1">
    <source>
        <dbReference type="SAM" id="SignalP"/>
    </source>
</evidence>
<dbReference type="InterPro" id="IPR012337">
    <property type="entry name" value="RNaseH-like_sf"/>
</dbReference>
<reference evidence="3 4" key="1">
    <citation type="journal article" date="2019" name="Genome Biol. Evol.">
        <title>Insights into the evolution of the New World diploid cottons (Gossypium, subgenus Houzingenia) based on genome sequencing.</title>
        <authorList>
            <person name="Grover C.E."/>
            <person name="Arick M.A. 2nd"/>
            <person name="Thrash A."/>
            <person name="Conover J.L."/>
            <person name="Sanders W.S."/>
            <person name="Peterson D.G."/>
            <person name="Frelichowski J.E."/>
            <person name="Scheffler J.A."/>
            <person name="Scheffler B.E."/>
            <person name="Wendel J.F."/>
        </authorList>
    </citation>
    <scope>NUCLEOTIDE SEQUENCE [LARGE SCALE GENOMIC DNA]</scope>
    <source>
        <strain evidence="3">57</strain>
        <tissue evidence="3">Leaf</tissue>
    </source>
</reference>
<dbReference type="GO" id="GO:0003676">
    <property type="term" value="F:nucleic acid binding"/>
    <property type="evidence" value="ECO:0007669"/>
    <property type="project" value="InterPro"/>
</dbReference>
<organism evidence="3 4">
    <name type="scientific">Gossypium klotzschianum</name>
    <dbReference type="NCBI Taxonomy" id="34286"/>
    <lineage>
        <taxon>Eukaryota</taxon>
        <taxon>Viridiplantae</taxon>
        <taxon>Streptophyta</taxon>
        <taxon>Embryophyta</taxon>
        <taxon>Tracheophyta</taxon>
        <taxon>Spermatophyta</taxon>
        <taxon>Magnoliopsida</taxon>
        <taxon>eudicotyledons</taxon>
        <taxon>Gunneridae</taxon>
        <taxon>Pentapetalae</taxon>
        <taxon>rosids</taxon>
        <taxon>malvids</taxon>
        <taxon>Malvales</taxon>
        <taxon>Malvaceae</taxon>
        <taxon>Malvoideae</taxon>
        <taxon>Gossypium</taxon>
    </lineage>
</organism>
<dbReference type="Gene3D" id="3.30.420.10">
    <property type="entry name" value="Ribonuclease H-like superfamily/Ribonuclease H"/>
    <property type="match status" value="1"/>
</dbReference>
<proteinExistence type="predicted"/>
<comment type="caution">
    <text evidence="3">The sequence shown here is derived from an EMBL/GenBank/DDBJ whole genome shotgun (WGS) entry which is preliminary data.</text>
</comment>
<dbReference type="SUPFAM" id="SSF53098">
    <property type="entry name" value="Ribonuclease H-like"/>
    <property type="match status" value="1"/>
</dbReference>
<dbReference type="InterPro" id="IPR044730">
    <property type="entry name" value="RNase_H-like_dom_plant"/>
</dbReference>
<dbReference type="OrthoDB" id="998186at2759"/>
<keyword evidence="1" id="KW-0732">Signal</keyword>
<dbReference type="AlphaFoldDB" id="A0A7J8VL75"/>
<dbReference type="EMBL" id="JABFAB010000011">
    <property type="protein sequence ID" value="MBA0663556.1"/>
    <property type="molecule type" value="Genomic_DNA"/>
</dbReference>
<evidence type="ECO:0000313" key="4">
    <source>
        <dbReference type="Proteomes" id="UP000593573"/>
    </source>
</evidence>
<accession>A0A7J8VL75</accession>
<feature type="chain" id="PRO_5029488885" description="RNase H type-1 domain-containing protein" evidence="1">
    <location>
        <begin position="23"/>
        <end position="119"/>
    </location>
</feature>
<dbReference type="Pfam" id="PF13456">
    <property type="entry name" value="RVT_3"/>
    <property type="match status" value="1"/>
</dbReference>
<dbReference type="PANTHER" id="PTHR34023">
    <property type="entry name" value="RNASE H DOMAIN-CONTAINING PROTEIN"/>
    <property type="match status" value="1"/>
</dbReference>
<gene>
    <name evidence="3" type="ORF">Goklo_003667</name>
</gene>
<dbReference type="InterPro" id="IPR036397">
    <property type="entry name" value="RNaseH_sf"/>
</dbReference>